<dbReference type="GO" id="GO:0070009">
    <property type="term" value="F:serine-type aminopeptidase activity"/>
    <property type="evidence" value="ECO:0007669"/>
    <property type="project" value="InterPro"/>
</dbReference>
<dbReference type="EC" id="3.4.14.-" evidence="8"/>
<name>A0A645EUD5_9ZZZZ</name>
<dbReference type="SUPFAM" id="SSF50494">
    <property type="entry name" value="Trypsin-like serine proteases"/>
    <property type="match status" value="1"/>
</dbReference>
<keyword evidence="7" id="KW-0720">Serine protease</keyword>
<dbReference type="PANTHER" id="PTHR38469:SF1">
    <property type="entry name" value="PERIPLASMIC PEPTIDASE SUBFAMILY S1B"/>
    <property type="match status" value="1"/>
</dbReference>
<evidence type="ECO:0000313" key="8">
    <source>
        <dbReference type="EMBL" id="MPN04832.1"/>
    </source>
</evidence>
<protein>
    <submittedName>
        <fullName evidence="8">Asp/Glu-specific dipeptidyl-peptidase</fullName>
        <ecNumber evidence="8">3.4.14.-</ecNumber>
    </submittedName>
</protein>
<dbReference type="EMBL" id="VSSQ01050751">
    <property type="protein sequence ID" value="MPN04832.1"/>
    <property type="molecule type" value="Genomic_DNA"/>
</dbReference>
<dbReference type="InterPro" id="IPR043504">
    <property type="entry name" value="Peptidase_S1_PA_chymotrypsin"/>
</dbReference>
<proteinExistence type="inferred from homology"/>
<evidence type="ECO:0000256" key="1">
    <source>
        <dbReference type="ARBA" id="ARBA00008764"/>
    </source>
</evidence>
<keyword evidence="5" id="KW-0732">Signal</keyword>
<dbReference type="GO" id="GO:0008239">
    <property type="term" value="F:dipeptidyl-peptidase activity"/>
    <property type="evidence" value="ECO:0007669"/>
    <property type="project" value="InterPro"/>
</dbReference>
<dbReference type="Pfam" id="PF10459">
    <property type="entry name" value="Peptidase_S46"/>
    <property type="match status" value="1"/>
</dbReference>
<keyword evidence="4" id="KW-0645">Protease</keyword>
<evidence type="ECO:0000256" key="4">
    <source>
        <dbReference type="ARBA" id="ARBA00022670"/>
    </source>
</evidence>
<evidence type="ECO:0000256" key="7">
    <source>
        <dbReference type="ARBA" id="ARBA00022825"/>
    </source>
</evidence>
<organism evidence="8">
    <name type="scientific">bioreactor metagenome</name>
    <dbReference type="NCBI Taxonomy" id="1076179"/>
    <lineage>
        <taxon>unclassified sequences</taxon>
        <taxon>metagenomes</taxon>
        <taxon>ecological metagenomes</taxon>
    </lineage>
</organism>
<dbReference type="InterPro" id="IPR009003">
    <property type="entry name" value="Peptidase_S1_PA"/>
</dbReference>
<sequence>MKGYAPRDAVYYEPQTTVEGIMEKEDPGNWEFVVPEKLKELYNKGDYGRYALPGGKMPVAFMASTHTTGGNSGSPVMNAGGELIGINFDRNWEGVGGDIQYLPDYQRSIIVDIRYVLFIIDKFAGATHLIEEMDIP</sequence>
<keyword evidence="3" id="KW-0031">Aminopeptidase</keyword>
<comment type="caution">
    <text evidence="8">The sequence shown here is derived from an EMBL/GenBank/DDBJ whole genome shotgun (WGS) entry which is preliminary data.</text>
</comment>
<evidence type="ECO:0000256" key="3">
    <source>
        <dbReference type="ARBA" id="ARBA00022438"/>
    </source>
</evidence>
<dbReference type="PANTHER" id="PTHR38469">
    <property type="entry name" value="PERIPLASMIC PEPTIDASE SUBFAMILY S1B"/>
    <property type="match status" value="1"/>
</dbReference>
<comment type="similarity">
    <text evidence="1">Belongs to the peptidase S1B family.</text>
</comment>
<accession>A0A645EUD5</accession>
<gene>
    <name evidence="8" type="ORF">SDC9_152080</name>
</gene>
<evidence type="ECO:0000256" key="5">
    <source>
        <dbReference type="ARBA" id="ARBA00022729"/>
    </source>
</evidence>
<dbReference type="AlphaFoldDB" id="A0A645EUD5"/>
<evidence type="ECO:0000256" key="2">
    <source>
        <dbReference type="ARBA" id="ARBA00010491"/>
    </source>
</evidence>
<dbReference type="InterPro" id="IPR019500">
    <property type="entry name" value="Pep_S46"/>
</dbReference>
<dbReference type="GO" id="GO:0006508">
    <property type="term" value="P:proteolysis"/>
    <property type="evidence" value="ECO:0007669"/>
    <property type="project" value="UniProtKB-KW"/>
</dbReference>
<dbReference type="InterPro" id="IPR008256">
    <property type="entry name" value="Peptidase_S1B"/>
</dbReference>
<evidence type="ECO:0000256" key="6">
    <source>
        <dbReference type="ARBA" id="ARBA00022801"/>
    </source>
</evidence>
<dbReference type="PRINTS" id="PR00839">
    <property type="entry name" value="V8PROTEASE"/>
</dbReference>
<dbReference type="Gene3D" id="2.40.10.10">
    <property type="entry name" value="Trypsin-like serine proteases"/>
    <property type="match status" value="1"/>
</dbReference>
<keyword evidence="6 8" id="KW-0378">Hydrolase</keyword>
<reference evidence="8" key="1">
    <citation type="submission" date="2019-08" db="EMBL/GenBank/DDBJ databases">
        <authorList>
            <person name="Kucharzyk K."/>
            <person name="Murdoch R.W."/>
            <person name="Higgins S."/>
            <person name="Loffler F."/>
        </authorList>
    </citation>
    <scope>NUCLEOTIDE SEQUENCE</scope>
</reference>
<comment type="similarity">
    <text evidence="2">Belongs to the peptidase S46 family.</text>
</comment>